<evidence type="ECO:0000256" key="3">
    <source>
        <dbReference type="ARBA" id="ARBA00022553"/>
    </source>
</evidence>
<evidence type="ECO:0000256" key="5">
    <source>
        <dbReference type="ARBA" id="ARBA00022842"/>
    </source>
</evidence>
<comment type="cofactor">
    <cofactor evidence="1">
        <name>Mg(2+)</name>
        <dbReference type="ChEBI" id="CHEBI:18420"/>
    </cofactor>
</comment>
<dbReference type="GO" id="GO:0046872">
    <property type="term" value="F:metal ion binding"/>
    <property type="evidence" value="ECO:0007669"/>
    <property type="project" value="UniProtKB-KW"/>
</dbReference>
<dbReference type="Gene3D" id="1.10.150.240">
    <property type="entry name" value="Putative phosphatase, domain 2"/>
    <property type="match status" value="1"/>
</dbReference>
<dbReference type="RefSeq" id="WP_091433771.1">
    <property type="nucleotide sequence ID" value="NZ_BMMJ01000006.1"/>
</dbReference>
<evidence type="ECO:0000256" key="7">
    <source>
        <dbReference type="ARBA" id="ARBA00023277"/>
    </source>
</evidence>
<keyword evidence="11" id="KW-0378">Hydrolase</keyword>
<gene>
    <name evidence="11" type="ORF">GA0070617_0657</name>
</gene>
<dbReference type="InterPro" id="IPR023198">
    <property type="entry name" value="PGP-like_dom2"/>
</dbReference>
<dbReference type="GO" id="GO:0008801">
    <property type="term" value="F:beta-phosphoglucomutase activity"/>
    <property type="evidence" value="ECO:0007669"/>
    <property type="project" value="UniProtKB-EC"/>
</dbReference>
<dbReference type="InterPro" id="IPR010976">
    <property type="entry name" value="B-phosphoglucomutase_hydrolase"/>
</dbReference>
<dbReference type="AlphaFoldDB" id="A0A1C6U0S7"/>
<name>A0A1C6U0S7_9ACTN</name>
<evidence type="ECO:0000256" key="8">
    <source>
        <dbReference type="ARBA" id="ARBA00044926"/>
    </source>
</evidence>
<keyword evidence="3" id="KW-0597">Phosphoprotein</keyword>
<dbReference type="GO" id="GO:0016787">
    <property type="term" value="F:hydrolase activity"/>
    <property type="evidence" value="ECO:0007669"/>
    <property type="project" value="UniProtKB-KW"/>
</dbReference>
<dbReference type="STRING" id="683228.GA0070617_0657"/>
<evidence type="ECO:0000256" key="4">
    <source>
        <dbReference type="ARBA" id="ARBA00022723"/>
    </source>
</evidence>
<keyword evidence="4" id="KW-0479">Metal-binding</keyword>
<reference evidence="12" key="1">
    <citation type="submission" date="2016-06" db="EMBL/GenBank/DDBJ databases">
        <authorList>
            <person name="Varghese N."/>
            <person name="Submissions Spin"/>
        </authorList>
    </citation>
    <scope>NUCLEOTIDE SEQUENCE [LARGE SCALE GENOMIC DNA]</scope>
    <source>
        <strain evidence="12">DSM 45577</strain>
    </source>
</reference>
<comment type="similarity">
    <text evidence="2">Belongs to the HAD-like hydrolase superfamily. CbbY/CbbZ/Gph/YieH family.</text>
</comment>
<dbReference type="NCBIfam" id="TIGR02009">
    <property type="entry name" value="PGMB-YQAB-SF"/>
    <property type="match status" value="1"/>
</dbReference>
<evidence type="ECO:0000256" key="2">
    <source>
        <dbReference type="ARBA" id="ARBA00006171"/>
    </source>
</evidence>
<dbReference type="Proteomes" id="UP000198937">
    <property type="component" value="Unassembled WGS sequence"/>
</dbReference>
<dbReference type="Pfam" id="PF00702">
    <property type="entry name" value="Hydrolase"/>
    <property type="match status" value="1"/>
</dbReference>
<evidence type="ECO:0000256" key="1">
    <source>
        <dbReference type="ARBA" id="ARBA00001946"/>
    </source>
</evidence>
<dbReference type="CDD" id="cd07505">
    <property type="entry name" value="HAD_BPGM-like"/>
    <property type="match status" value="1"/>
</dbReference>
<evidence type="ECO:0000313" key="11">
    <source>
        <dbReference type="EMBL" id="SCL47682.1"/>
    </source>
</evidence>
<keyword evidence="12" id="KW-1185">Reference proteome</keyword>
<evidence type="ECO:0000256" key="6">
    <source>
        <dbReference type="ARBA" id="ARBA00023235"/>
    </source>
</evidence>
<dbReference type="NCBIfam" id="TIGR01509">
    <property type="entry name" value="HAD-SF-IA-v3"/>
    <property type="match status" value="1"/>
</dbReference>
<evidence type="ECO:0000256" key="10">
    <source>
        <dbReference type="ARBA" id="ARBA00044991"/>
    </source>
</evidence>
<dbReference type="InterPro" id="IPR036412">
    <property type="entry name" value="HAD-like_sf"/>
</dbReference>
<evidence type="ECO:0000256" key="9">
    <source>
        <dbReference type="ARBA" id="ARBA00044968"/>
    </source>
</evidence>
<dbReference type="InterPro" id="IPR023214">
    <property type="entry name" value="HAD_sf"/>
</dbReference>
<dbReference type="Gene3D" id="3.40.50.1000">
    <property type="entry name" value="HAD superfamily/HAD-like"/>
    <property type="match status" value="1"/>
</dbReference>
<keyword evidence="5" id="KW-0460">Magnesium</keyword>
<dbReference type="InterPro" id="IPR051600">
    <property type="entry name" value="Beta-PGM-like"/>
</dbReference>
<dbReference type="SFLD" id="SFLDS00003">
    <property type="entry name" value="Haloacid_Dehalogenase"/>
    <property type="match status" value="1"/>
</dbReference>
<dbReference type="OrthoDB" id="9797743at2"/>
<dbReference type="SFLD" id="SFLDG01129">
    <property type="entry name" value="C1.5:_HAD__Beta-PGM__Phosphata"/>
    <property type="match status" value="1"/>
</dbReference>
<dbReference type="EC" id="5.4.2.6" evidence="9"/>
<dbReference type="SUPFAM" id="SSF56784">
    <property type="entry name" value="HAD-like"/>
    <property type="match status" value="1"/>
</dbReference>
<accession>A0A1C6U0S7</accession>
<organism evidence="11 12">
    <name type="scientific">Micromonospora yangpuensis</name>
    <dbReference type="NCBI Taxonomy" id="683228"/>
    <lineage>
        <taxon>Bacteria</taxon>
        <taxon>Bacillati</taxon>
        <taxon>Actinomycetota</taxon>
        <taxon>Actinomycetes</taxon>
        <taxon>Micromonosporales</taxon>
        <taxon>Micromonosporaceae</taxon>
        <taxon>Micromonospora</taxon>
    </lineage>
</organism>
<comment type="catalytic activity">
    <reaction evidence="8">
        <text>beta-D-glucose 1-phosphate = beta-D-glucose 6-phosphate</text>
        <dbReference type="Rhea" id="RHEA:20113"/>
        <dbReference type="ChEBI" id="CHEBI:57684"/>
        <dbReference type="ChEBI" id="CHEBI:58247"/>
        <dbReference type="EC" id="5.4.2.6"/>
    </reaction>
</comment>
<sequence length="252" mass="26422">MLGLPAHVTACLFDLDGVLTQTALVHNAAWKQTFDAFLRAHSAATGEPYRPFDPGPDYHRYVDGRPRADGVRSFLASRGIVLPDGGPDDPPEAETVYGLGNRKNIVLKERIRTDGVQAYPGSVRYLKETVAAGLRRAVVSASANCQEVVAAAGLAPLLEARVDGVVARAEGLRGKPHPDTFLAGAKLLGVAPAHAAVFEDALAGVAAGRAGGFGYVIGVDRGGQADELRAHGADIVVDDLADLLDADRGDQR</sequence>
<proteinExistence type="inferred from homology"/>
<dbReference type="InterPro" id="IPR006439">
    <property type="entry name" value="HAD-SF_hydro_IA"/>
</dbReference>
<keyword evidence="6" id="KW-0413">Isomerase</keyword>
<dbReference type="PANTHER" id="PTHR46193:SF18">
    <property type="entry name" value="HEXITOL PHOSPHATASE B"/>
    <property type="match status" value="1"/>
</dbReference>
<protein>
    <recommendedName>
        <fullName evidence="10">Beta-phosphoglucomutase</fullName>
        <ecNumber evidence="9">5.4.2.6</ecNumber>
    </recommendedName>
</protein>
<dbReference type="PANTHER" id="PTHR46193">
    <property type="entry name" value="6-PHOSPHOGLUCONATE PHOSPHATASE"/>
    <property type="match status" value="1"/>
</dbReference>
<evidence type="ECO:0000313" key="12">
    <source>
        <dbReference type="Proteomes" id="UP000198937"/>
    </source>
</evidence>
<keyword evidence="7" id="KW-0119">Carbohydrate metabolism</keyword>
<dbReference type="EMBL" id="FMIA01000002">
    <property type="protein sequence ID" value="SCL47682.1"/>
    <property type="molecule type" value="Genomic_DNA"/>
</dbReference>